<evidence type="ECO:0000313" key="2">
    <source>
        <dbReference type="EMBL" id="UOQ95428.1"/>
    </source>
</evidence>
<protein>
    <submittedName>
        <fullName evidence="2">Sortase</fullName>
    </submittedName>
</protein>
<keyword evidence="1" id="KW-0378">Hydrolase</keyword>
<dbReference type="InterPro" id="IPR005754">
    <property type="entry name" value="Sortase"/>
</dbReference>
<proteinExistence type="predicted"/>
<dbReference type="InterPro" id="IPR023365">
    <property type="entry name" value="Sortase_dom-sf"/>
</dbReference>
<organism evidence="2 3">
    <name type="scientific">Halobacillus shinanisalinarum</name>
    <dbReference type="NCBI Taxonomy" id="2932258"/>
    <lineage>
        <taxon>Bacteria</taxon>
        <taxon>Bacillati</taxon>
        <taxon>Bacillota</taxon>
        <taxon>Bacilli</taxon>
        <taxon>Bacillales</taxon>
        <taxon>Bacillaceae</taxon>
        <taxon>Halobacillus</taxon>
    </lineage>
</organism>
<evidence type="ECO:0000256" key="1">
    <source>
        <dbReference type="ARBA" id="ARBA00022801"/>
    </source>
</evidence>
<dbReference type="Pfam" id="PF04203">
    <property type="entry name" value="Sortase"/>
    <property type="match status" value="1"/>
</dbReference>
<dbReference type="Proteomes" id="UP000831880">
    <property type="component" value="Chromosome"/>
</dbReference>
<reference evidence="2 3" key="1">
    <citation type="submission" date="2022-04" db="EMBL/GenBank/DDBJ databases">
        <title>Halobacillus sp. isolated from saltern.</title>
        <authorList>
            <person name="Won M."/>
            <person name="Lee C.-M."/>
            <person name="Woen H.-Y."/>
            <person name="Kwon S.-W."/>
        </authorList>
    </citation>
    <scope>NUCLEOTIDE SEQUENCE [LARGE SCALE GENOMIC DNA]</scope>
    <source>
        <strain evidence="2 3">SSTM10-2</strain>
    </source>
</reference>
<accession>A0ABY4H4N2</accession>
<dbReference type="Gene3D" id="2.40.260.10">
    <property type="entry name" value="Sortase"/>
    <property type="match status" value="1"/>
</dbReference>
<evidence type="ECO:0000313" key="3">
    <source>
        <dbReference type="Proteomes" id="UP000831880"/>
    </source>
</evidence>
<keyword evidence="3" id="KW-1185">Reference proteome</keyword>
<dbReference type="NCBIfam" id="TIGR01076">
    <property type="entry name" value="sortase_fam"/>
    <property type="match status" value="1"/>
</dbReference>
<sequence>MKKIGIVISILGLWLVVANGYGWWKQKTVVTHDTSLAQSVDEEWDQTAEQQTLKVKDVKASQPKSENKYGKGEEVGEFIIPKLGTVYPVYWGTNKAALQKGVGMYDTVFTSVPSAKRHTALAGHRDTTFRNLDQLTAGDRLYVKVDEVKYEYQVRETWVTGQKIDPLLLKKKILRSR</sequence>
<gene>
    <name evidence="2" type="ORF">MUO14_11140</name>
</gene>
<dbReference type="SUPFAM" id="SSF63817">
    <property type="entry name" value="Sortase"/>
    <property type="match status" value="1"/>
</dbReference>
<dbReference type="EMBL" id="CP095074">
    <property type="protein sequence ID" value="UOQ95428.1"/>
    <property type="molecule type" value="Genomic_DNA"/>
</dbReference>
<name>A0ABY4H4N2_9BACI</name>